<evidence type="ECO:0000313" key="2">
    <source>
        <dbReference type="Proteomes" id="UP000185744"/>
    </source>
</evidence>
<sequence length="61" mass="6216">MCDSCGLEVDSDENGARSIAFRGIGKFEKSSSDTGGTVAVPEATTDEGTSVYQVPEVGGSL</sequence>
<reference evidence="1" key="1">
    <citation type="submission" date="2016-12" db="EMBL/GenBank/DDBJ databases">
        <title>Discovery of methanogenic haloarchaea.</title>
        <authorList>
            <person name="Sorokin D.Y."/>
            <person name="Makarova K.S."/>
            <person name="Abbas B."/>
            <person name="Ferrer M."/>
            <person name="Golyshin P.N."/>
        </authorList>
    </citation>
    <scope>NUCLEOTIDE SEQUENCE [LARGE SCALE GENOMIC DNA]</scope>
    <source>
        <strain evidence="1">HMET1</strain>
    </source>
</reference>
<name>A0A1Q6DV13_METT1</name>
<gene>
    <name evidence="1" type="ORF">BTN85_0662</name>
</gene>
<accession>A0A1Q6DV13</accession>
<proteinExistence type="predicted"/>
<protein>
    <submittedName>
        <fullName evidence="1">IS605 OrfB-like transposable element containing RNAse H-like and Zn finger domain</fullName>
    </submittedName>
</protein>
<dbReference type="InParanoid" id="A0A1Q6DV13"/>
<evidence type="ECO:0000313" key="1">
    <source>
        <dbReference type="EMBL" id="OKY78177.1"/>
    </source>
</evidence>
<dbReference type="EMBL" id="MSDW01000001">
    <property type="protein sequence ID" value="OKY78177.1"/>
    <property type="molecule type" value="Genomic_DNA"/>
</dbReference>
<organism evidence="1 2">
    <name type="scientific">Methanohalarchaeum thermophilum</name>
    <dbReference type="NCBI Taxonomy" id="1903181"/>
    <lineage>
        <taxon>Archaea</taxon>
        <taxon>Methanobacteriati</taxon>
        <taxon>Methanobacteriota</taxon>
        <taxon>Methanonatronarchaeia</taxon>
        <taxon>Methanonatronarchaeales</taxon>
        <taxon>Methanonatronarchaeaceae</taxon>
        <taxon>Candidatus Methanohalarchaeum</taxon>
    </lineage>
</organism>
<dbReference type="AlphaFoldDB" id="A0A1Q6DV13"/>
<comment type="caution">
    <text evidence="1">The sequence shown here is derived from an EMBL/GenBank/DDBJ whole genome shotgun (WGS) entry which is preliminary data.</text>
</comment>
<dbReference type="Proteomes" id="UP000185744">
    <property type="component" value="Unassembled WGS sequence"/>
</dbReference>
<keyword evidence="2" id="KW-1185">Reference proteome</keyword>